<organism evidence="1 2">
    <name type="scientific">Flavobacterium sufflavum</name>
    <dbReference type="NCBI Taxonomy" id="1921138"/>
    <lineage>
        <taxon>Bacteria</taxon>
        <taxon>Pseudomonadati</taxon>
        <taxon>Bacteroidota</taxon>
        <taxon>Flavobacteriia</taxon>
        <taxon>Flavobacteriales</taxon>
        <taxon>Flavobacteriaceae</taxon>
        <taxon>Flavobacterium</taxon>
    </lineage>
</organism>
<dbReference type="AlphaFoldDB" id="A0A3S2U2C2"/>
<reference evidence="1 2" key="1">
    <citation type="submission" date="2019-01" db="EMBL/GenBank/DDBJ databases">
        <authorList>
            <person name="Chen W.-M."/>
        </authorList>
    </citation>
    <scope>NUCLEOTIDE SEQUENCE [LARGE SCALE GENOMIC DNA]</scope>
    <source>
        <strain evidence="1 2">BBQ-12</strain>
    </source>
</reference>
<dbReference type="OrthoDB" id="9795420at2"/>
<gene>
    <name evidence="1" type="ORF">EOD40_10535</name>
</gene>
<sequence length="326" mass="38276">MKYNQWVVIKVLQFLRRVYGKIIGRKRRFFLNQQLPQYMSQDSSDLIKKYIESDSPCMIARFGSVELDCLDFYKIIKTSTLNKYIKYIKGDIDSVDWQEDLICKMQNNAGFFPANNENLEKFSELILNEIKNVDVLGSWLDKENNFNKELAHVKTVNLLDLEPYYHEDPWSLSLKGKTVLIIHPFVDSIKVQYSKRDLLFKNKNILPDFNLKTYKPIQSLAGNHENVDFSDWFRALEFMENEIKAIEFDIAIIGCGAYGFPLASFIKKMGKKSIHLGGATQILFGIIGKRWELEYDMSNFFNENWIRPNTNEKLKNFDKVENGCYW</sequence>
<proteinExistence type="predicted"/>
<dbReference type="RefSeq" id="WP_128195307.1">
    <property type="nucleotide sequence ID" value="NZ_SACJ01000005.1"/>
</dbReference>
<evidence type="ECO:0000313" key="2">
    <source>
        <dbReference type="Proteomes" id="UP000285211"/>
    </source>
</evidence>
<keyword evidence="2" id="KW-1185">Reference proteome</keyword>
<evidence type="ECO:0000313" key="1">
    <source>
        <dbReference type="EMBL" id="RVT75883.1"/>
    </source>
</evidence>
<protein>
    <submittedName>
        <fullName evidence="1">Uncharacterized protein</fullName>
    </submittedName>
</protein>
<accession>A0A3S2U2C2</accession>
<comment type="caution">
    <text evidence="1">The sequence shown here is derived from an EMBL/GenBank/DDBJ whole genome shotgun (WGS) entry which is preliminary data.</text>
</comment>
<dbReference type="Proteomes" id="UP000285211">
    <property type="component" value="Unassembled WGS sequence"/>
</dbReference>
<dbReference type="EMBL" id="SACJ01000005">
    <property type="protein sequence ID" value="RVT75883.1"/>
    <property type="molecule type" value="Genomic_DNA"/>
</dbReference>
<name>A0A3S2U2C2_9FLAO</name>